<name>A0A429Z1T7_9HYPH</name>
<dbReference type="EMBL" id="RWKW01000012">
    <property type="protein sequence ID" value="RST87677.1"/>
    <property type="molecule type" value="Genomic_DNA"/>
</dbReference>
<dbReference type="SUPFAM" id="SSF53850">
    <property type="entry name" value="Periplasmic binding protein-like II"/>
    <property type="match status" value="1"/>
</dbReference>
<keyword evidence="3" id="KW-1185">Reference proteome</keyword>
<feature type="compositionally biased region" description="Basic residues" evidence="1">
    <location>
        <begin position="1"/>
        <end position="10"/>
    </location>
</feature>
<evidence type="ECO:0000256" key="1">
    <source>
        <dbReference type="SAM" id="MobiDB-lite"/>
    </source>
</evidence>
<dbReference type="Proteomes" id="UP000278398">
    <property type="component" value="Unassembled WGS sequence"/>
</dbReference>
<accession>A0A429Z1T7</accession>
<comment type="caution">
    <text evidence="2">The sequence shown here is derived from an EMBL/GenBank/DDBJ whole genome shotgun (WGS) entry which is preliminary data.</text>
</comment>
<evidence type="ECO:0000313" key="2">
    <source>
        <dbReference type="EMBL" id="RST87677.1"/>
    </source>
</evidence>
<proteinExistence type="predicted"/>
<dbReference type="OrthoDB" id="9813056at2"/>
<protein>
    <submittedName>
        <fullName evidence="2">Uncharacterized protein</fullName>
    </submittedName>
</protein>
<sequence length="115" mass="12985">MPRRTRRIARRPCGPGETLQPAGDLIGRLRVAMPLTFGPTHLAPVLAEPARRDPRLYIHSSYSDRLADLVAEGSKLIGRCARRYRCFQDAQSARQTSFMTRSQLPERTLSMSDCE</sequence>
<evidence type="ECO:0000313" key="3">
    <source>
        <dbReference type="Proteomes" id="UP000278398"/>
    </source>
</evidence>
<dbReference type="Gene3D" id="3.40.190.10">
    <property type="entry name" value="Periplasmic binding protein-like II"/>
    <property type="match status" value="1"/>
</dbReference>
<reference evidence="2 3" key="1">
    <citation type="submission" date="2018-12" db="EMBL/GenBank/DDBJ databases">
        <title>Mesorhizobium carbonis sp. nov., isolated from coal mine water.</title>
        <authorList>
            <person name="Xin W."/>
            <person name="Xu Z."/>
            <person name="Xiang F."/>
            <person name="Zhang J."/>
            <person name="Xi L."/>
            <person name="Liu J."/>
        </authorList>
    </citation>
    <scope>NUCLEOTIDE SEQUENCE [LARGE SCALE GENOMIC DNA]</scope>
    <source>
        <strain evidence="2 3">B2.3</strain>
    </source>
</reference>
<feature type="region of interest" description="Disordered" evidence="1">
    <location>
        <begin position="1"/>
        <end position="21"/>
    </location>
</feature>
<organism evidence="2 3">
    <name type="scientific">Aquibium carbonis</name>
    <dbReference type="NCBI Taxonomy" id="2495581"/>
    <lineage>
        <taxon>Bacteria</taxon>
        <taxon>Pseudomonadati</taxon>
        <taxon>Pseudomonadota</taxon>
        <taxon>Alphaproteobacteria</taxon>
        <taxon>Hyphomicrobiales</taxon>
        <taxon>Phyllobacteriaceae</taxon>
        <taxon>Aquibium</taxon>
    </lineage>
</organism>
<dbReference type="AlphaFoldDB" id="A0A429Z1T7"/>
<gene>
    <name evidence="2" type="ORF">EJC49_03980</name>
</gene>